<dbReference type="GO" id="GO:0004523">
    <property type="term" value="F:RNA-DNA hybrid ribonuclease activity"/>
    <property type="evidence" value="ECO:0007669"/>
    <property type="project" value="InterPro"/>
</dbReference>
<dbReference type="EMBL" id="JAUJYO010000017">
    <property type="protein sequence ID" value="KAK1292546.1"/>
    <property type="molecule type" value="Genomic_DNA"/>
</dbReference>
<dbReference type="InterPro" id="IPR044730">
    <property type="entry name" value="RNase_H-like_dom_plant"/>
</dbReference>
<organism evidence="2 3">
    <name type="scientific">Acorus calamus</name>
    <name type="common">Sweet flag</name>
    <dbReference type="NCBI Taxonomy" id="4465"/>
    <lineage>
        <taxon>Eukaryota</taxon>
        <taxon>Viridiplantae</taxon>
        <taxon>Streptophyta</taxon>
        <taxon>Embryophyta</taxon>
        <taxon>Tracheophyta</taxon>
        <taxon>Spermatophyta</taxon>
        <taxon>Magnoliopsida</taxon>
        <taxon>Liliopsida</taxon>
        <taxon>Acoraceae</taxon>
        <taxon>Acorus</taxon>
    </lineage>
</organism>
<protein>
    <recommendedName>
        <fullName evidence="1">RNase H type-1 domain-containing protein</fullName>
    </recommendedName>
</protein>
<dbReference type="AlphaFoldDB" id="A0AAV9CVM0"/>
<dbReference type="SUPFAM" id="SSF53098">
    <property type="entry name" value="Ribonuclease H-like"/>
    <property type="match status" value="1"/>
</dbReference>
<accession>A0AAV9CVM0</accession>
<keyword evidence="3" id="KW-1185">Reference proteome</keyword>
<proteinExistence type="predicted"/>
<evidence type="ECO:0000313" key="3">
    <source>
        <dbReference type="Proteomes" id="UP001180020"/>
    </source>
</evidence>
<feature type="domain" description="RNase H type-1" evidence="1">
    <location>
        <begin position="5"/>
        <end position="66"/>
    </location>
</feature>
<dbReference type="CDD" id="cd06222">
    <property type="entry name" value="RNase_H_like"/>
    <property type="match status" value="1"/>
</dbReference>
<evidence type="ECO:0000313" key="2">
    <source>
        <dbReference type="EMBL" id="KAK1292546.1"/>
    </source>
</evidence>
<comment type="caution">
    <text evidence="2">The sequence shown here is derived from an EMBL/GenBank/DDBJ whole genome shotgun (WGS) entry which is preliminary data.</text>
</comment>
<sequence>MVPYGALLRDSSAQFLVGSAGCLALPSINLLELQGIVAGLQLGILRGDKKIWFETDSITALAWAKGSGNLPWTALRLKRSLSQGNSPADILASRRQSRGEDFILPHQSWPDLNDVVEANKAGTVFIRN</sequence>
<name>A0AAV9CVM0_ACOCL</name>
<dbReference type="InterPro" id="IPR012337">
    <property type="entry name" value="RNaseH-like_sf"/>
</dbReference>
<gene>
    <name evidence="2" type="ORF">QJS10_CPB17g00548</name>
</gene>
<reference evidence="2" key="1">
    <citation type="journal article" date="2023" name="Nat. Commun.">
        <title>Diploid and tetraploid genomes of Acorus and the evolution of monocots.</title>
        <authorList>
            <person name="Ma L."/>
            <person name="Liu K.W."/>
            <person name="Li Z."/>
            <person name="Hsiao Y.Y."/>
            <person name="Qi Y."/>
            <person name="Fu T."/>
            <person name="Tang G.D."/>
            <person name="Zhang D."/>
            <person name="Sun W.H."/>
            <person name="Liu D.K."/>
            <person name="Li Y."/>
            <person name="Chen G.Z."/>
            <person name="Liu X.D."/>
            <person name="Liao X.Y."/>
            <person name="Jiang Y.T."/>
            <person name="Yu X."/>
            <person name="Hao Y."/>
            <person name="Huang J."/>
            <person name="Zhao X.W."/>
            <person name="Ke S."/>
            <person name="Chen Y.Y."/>
            <person name="Wu W.L."/>
            <person name="Hsu J.L."/>
            <person name="Lin Y.F."/>
            <person name="Huang M.D."/>
            <person name="Li C.Y."/>
            <person name="Huang L."/>
            <person name="Wang Z.W."/>
            <person name="Zhao X."/>
            <person name="Zhong W.Y."/>
            <person name="Peng D.H."/>
            <person name="Ahmad S."/>
            <person name="Lan S."/>
            <person name="Zhang J.S."/>
            <person name="Tsai W.C."/>
            <person name="Van de Peer Y."/>
            <person name="Liu Z.J."/>
        </authorList>
    </citation>
    <scope>NUCLEOTIDE SEQUENCE</scope>
    <source>
        <strain evidence="2">CP</strain>
    </source>
</reference>
<dbReference type="Proteomes" id="UP001180020">
    <property type="component" value="Unassembled WGS sequence"/>
</dbReference>
<dbReference type="GO" id="GO:0003676">
    <property type="term" value="F:nucleic acid binding"/>
    <property type="evidence" value="ECO:0007669"/>
    <property type="project" value="InterPro"/>
</dbReference>
<evidence type="ECO:0000259" key="1">
    <source>
        <dbReference type="Pfam" id="PF13456"/>
    </source>
</evidence>
<reference evidence="2" key="2">
    <citation type="submission" date="2023-06" db="EMBL/GenBank/DDBJ databases">
        <authorList>
            <person name="Ma L."/>
            <person name="Liu K.-W."/>
            <person name="Li Z."/>
            <person name="Hsiao Y.-Y."/>
            <person name="Qi Y."/>
            <person name="Fu T."/>
            <person name="Tang G."/>
            <person name="Zhang D."/>
            <person name="Sun W.-H."/>
            <person name="Liu D.-K."/>
            <person name="Li Y."/>
            <person name="Chen G.-Z."/>
            <person name="Liu X.-D."/>
            <person name="Liao X.-Y."/>
            <person name="Jiang Y.-T."/>
            <person name="Yu X."/>
            <person name="Hao Y."/>
            <person name="Huang J."/>
            <person name="Zhao X.-W."/>
            <person name="Ke S."/>
            <person name="Chen Y.-Y."/>
            <person name="Wu W.-L."/>
            <person name="Hsu J.-L."/>
            <person name="Lin Y.-F."/>
            <person name="Huang M.-D."/>
            <person name="Li C.-Y."/>
            <person name="Huang L."/>
            <person name="Wang Z.-W."/>
            <person name="Zhao X."/>
            <person name="Zhong W.-Y."/>
            <person name="Peng D.-H."/>
            <person name="Ahmad S."/>
            <person name="Lan S."/>
            <person name="Zhang J.-S."/>
            <person name="Tsai W.-C."/>
            <person name="Van De Peer Y."/>
            <person name="Liu Z.-J."/>
        </authorList>
    </citation>
    <scope>NUCLEOTIDE SEQUENCE</scope>
    <source>
        <strain evidence="2">CP</strain>
        <tissue evidence="2">Leaves</tissue>
    </source>
</reference>
<dbReference type="InterPro" id="IPR002156">
    <property type="entry name" value="RNaseH_domain"/>
</dbReference>
<dbReference type="Pfam" id="PF13456">
    <property type="entry name" value="RVT_3"/>
    <property type="match status" value="1"/>
</dbReference>